<feature type="domain" description="NADP-dependent oxidoreductase" evidence="7">
    <location>
        <begin position="21"/>
        <end position="257"/>
    </location>
</feature>
<organism evidence="8 9">
    <name type="scientific">Mucilaginibacter pedocola</name>
    <dbReference type="NCBI Taxonomy" id="1792845"/>
    <lineage>
        <taxon>Bacteria</taxon>
        <taxon>Pseudomonadati</taxon>
        <taxon>Bacteroidota</taxon>
        <taxon>Sphingobacteriia</taxon>
        <taxon>Sphingobacteriales</taxon>
        <taxon>Sphingobacteriaceae</taxon>
        <taxon>Mucilaginibacter</taxon>
    </lineage>
</organism>
<evidence type="ECO:0000256" key="2">
    <source>
        <dbReference type="ARBA" id="ARBA00022857"/>
    </source>
</evidence>
<dbReference type="Gene3D" id="3.20.20.100">
    <property type="entry name" value="NADP-dependent oxidoreductase domain"/>
    <property type="match status" value="1"/>
</dbReference>
<dbReference type="PIRSF" id="PIRSF000097">
    <property type="entry name" value="AKR"/>
    <property type="match status" value="1"/>
</dbReference>
<evidence type="ECO:0000256" key="4">
    <source>
        <dbReference type="PIRSR" id="PIRSR000097-1"/>
    </source>
</evidence>
<keyword evidence="3" id="KW-0560">Oxidoreductase</keyword>
<dbReference type="PROSITE" id="PS00798">
    <property type="entry name" value="ALDOKETO_REDUCTASE_1"/>
    <property type="match status" value="1"/>
</dbReference>
<dbReference type="SUPFAM" id="SSF51430">
    <property type="entry name" value="NAD(P)-linked oxidoreductase"/>
    <property type="match status" value="1"/>
</dbReference>
<dbReference type="CDD" id="cd19133">
    <property type="entry name" value="AKR_AKR5F1"/>
    <property type="match status" value="1"/>
</dbReference>
<dbReference type="OrthoDB" id="9804790at2"/>
<gene>
    <name evidence="8" type="ORF">BC343_06510</name>
</gene>
<proteinExistence type="inferred from homology"/>
<dbReference type="InterPro" id="IPR018170">
    <property type="entry name" value="Aldo/ket_reductase_CS"/>
</dbReference>
<dbReference type="PANTHER" id="PTHR43827">
    <property type="entry name" value="2,5-DIKETO-D-GLUCONIC ACID REDUCTASE"/>
    <property type="match status" value="1"/>
</dbReference>
<dbReference type="Pfam" id="PF00248">
    <property type="entry name" value="Aldo_ket_red"/>
    <property type="match status" value="1"/>
</dbReference>
<feature type="site" description="Lowers pKa of active site Tyr" evidence="6">
    <location>
        <position position="74"/>
    </location>
</feature>
<dbReference type="PRINTS" id="PR00069">
    <property type="entry name" value="ALDKETRDTASE"/>
</dbReference>
<comment type="caution">
    <text evidence="8">The sequence shown here is derived from an EMBL/GenBank/DDBJ whole genome shotgun (WGS) entry which is preliminary data.</text>
</comment>
<dbReference type="AlphaFoldDB" id="A0A1S9PFR3"/>
<reference evidence="8 9" key="1">
    <citation type="submission" date="2016-07" db="EMBL/GenBank/DDBJ databases">
        <title>Genomic analysis of zinc-resistant bacterium Mucilaginibacter pedocola TBZ30.</title>
        <authorList>
            <person name="Huang J."/>
            <person name="Tang J."/>
        </authorList>
    </citation>
    <scope>NUCLEOTIDE SEQUENCE [LARGE SCALE GENOMIC DNA]</scope>
    <source>
        <strain evidence="8 9">TBZ30</strain>
    </source>
</reference>
<name>A0A1S9PFR3_9SPHI</name>
<evidence type="ECO:0000313" key="8">
    <source>
        <dbReference type="EMBL" id="OOQ59795.1"/>
    </source>
</evidence>
<dbReference type="InterPro" id="IPR036812">
    <property type="entry name" value="NAD(P)_OxRdtase_dom_sf"/>
</dbReference>
<evidence type="ECO:0000313" key="9">
    <source>
        <dbReference type="Proteomes" id="UP000189739"/>
    </source>
</evidence>
<dbReference type="STRING" id="1792845.BC343_06510"/>
<dbReference type="PANTHER" id="PTHR43827:SF3">
    <property type="entry name" value="NADP-DEPENDENT OXIDOREDUCTASE DOMAIN-CONTAINING PROTEIN"/>
    <property type="match status" value="1"/>
</dbReference>
<feature type="binding site" evidence="5">
    <location>
        <position position="107"/>
    </location>
    <ligand>
        <name>substrate</name>
    </ligand>
</feature>
<accession>A0A1S9PFR3</accession>
<evidence type="ECO:0000256" key="6">
    <source>
        <dbReference type="PIRSR" id="PIRSR000097-3"/>
    </source>
</evidence>
<sequence length="283" mass="32268">METIKLNNGVEMPLLGFGVFQVTDLAECERSVMDAIETGYRLIDTAQSYMNEEAVGKAIKQSGVAREELFITTKLWIQSLGYEGAKKAFETSLKKLQLDYLDLYLIHQPFGDVYGEWRAMEELYKEGKVRAIGVSNFHPDRLIDLIIHNEITPAVNQVETHPFHQQFAAQQYMAENNVQIESWGPFAEGKNGIFQNELLKGIAEKYDKTIAQVILRWLTQRGVVAIPKSVRKERMAENINVFDFKLSADDMEAIKTLDTAASAFFDHRDPAMVKWLGERKLNN</sequence>
<keyword evidence="9" id="KW-1185">Reference proteome</keyword>
<dbReference type="RefSeq" id="WP_078348549.1">
    <property type="nucleotide sequence ID" value="NZ_MBTF01000012.1"/>
</dbReference>
<dbReference type="InterPro" id="IPR023210">
    <property type="entry name" value="NADP_OxRdtase_dom"/>
</dbReference>
<dbReference type="Proteomes" id="UP000189739">
    <property type="component" value="Unassembled WGS sequence"/>
</dbReference>
<evidence type="ECO:0000256" key="3">
    <source>
        <dbReference type="ARBA" id="ARBA00023002"/>
    </source>
</evidence>
<dbReference type="GO" id="GO:0016616">
    <property type="term" value="F:oxidoreductase activity, acting on the CH-OH group of donors, NAD or NADP as acceptor"/>
    <property type="evidence" value="ECO:0007669"/>
    <property type="project" value="UniProtKB-ARBA"/>
</dbReference>
<keyword evidence="2" id="KW-0521">NADP</keyword>
<feature type="active site" description="Proton donor" evidence="4">
    <location>
        <position position="49"/>
    </location>
</feature>
<evidence type="ECO:0000256" key="1">
    <source>
        <dbReference type="ARBA" id="ARBA00007905"/>
    </source>
</evidence>
<dbReference type="InterPro" id="IPR020471">
    <property type="entry name" value="AKR"/>
</dbReference>
<dbReference type="FunFam" id="3.20.20.100:FF:000015">
    <property type="entry name" value="Oxidoreductase, aldo/keto reductase family"/>
    <property type="match status" value="1"/>
</dbReference>
<comment type="similarity">
    <text evidence="1">Belongs to the aldo/keto reductase family.</text>
</comment>
<dbReference type="PROSITE" id="PS00062">
    <property type="entry name" value="ALDOKETO_REDUCTASE_2"/>
    <property type="match status" value="1"/>
</dbReference>
<evidence type="ECO:0000259" key="7">
    <source>
        <dbReference type="Pfam" id="PF00248"/>
    </source>
</evidence>
<dbReference type="EMBL" id="MBTF01000012">
    <property type="protein sequence ID" value="OOQ59795.1"/>
    <property type="molecule type" value="Genomic_DNA"/>
</dbReference>
<protein>
    <submittedName>
        <fullName evidence="8">2,5-diketo-D-gluconic acid reductase</fullName>
    </submittedName>
</protein>
<evidence type="ECO:0000256" key="5">
    <source>
        <dbReference type="PIRSR" id="PIRSR000097-2"/>
    </source>
</evidence>